<keyword evidence="4" id="KW-1185">Reference proteome</keyword>
<accession>A0A8J7GE93</accession>
<evidence type="ECO:0000256" key="1">
    <source>
        <dbReference type="SAM" id="SignalP"/>
    </source>
</evidence>
<dbReference type="Proteomes" id="UP000622552">
    <property type="component" value="Unassembled WGS sequence"/>
</dbReference>
<sequence length="305" mass="32507">MKRVITIALTMAALVLSAVVVNAAPASAGTNNFMIRNDGTGLCLEGTYNVPSAVEDVHGALCDTNNKRQRWNFVAPDFVIEIYMAADNGGNSGLCLHVDAYSDVFTTGCGSESPGNGTLNMLTSLETSTTISNGANGCYFGMLSTGVTGCTPGQTTSGKKWDLTYHAGAGGPWAYANANSGKCIDMPNFASANGVPADQWTCDNGSNQRWTQRVRGAGFEIVNLSSGKCLEMPNFNTIAGYPADQWTCDGGSNQLWFERFDTTTKMYSYANLYSGMCLELPNWNTANGTAIDQWPCDGGTNQGWK</sequence>
<dbReference type="InterPro" id="IPR000772">
    <property type="entry name" value="Ricin_B_lectin"/>
</dbReference>
<dbReference type="EMBL" id="JADOUF010000001">
    <property type="protein sequence ID" value="MBG6136091.1"/>
    <property type="molecule type" value="Genomic_DNA"/>
</dbReference>
<dbReference type="InterPro" id="IPR035992">
    <property type="entry name" value="Ricin_B-like_lectins"/>
</dbReference>
<dbReference type="Pfam" id="PF00652">
    <property type="entry name" value="Ricin_B_lectin"/>
    <property type="match status" value="1"/>
</dbReference>
<comment type="caution">
    <text evidence="3">The sequence shown here is derived from an EMBL/GenBank/DDBJ whole genome shotgun (WGS) entry which is preliminary data.</text>
</comment>
<name>A0A8J7GE93_9ACTN</name>
<proteinExistence type="predicted"/>
<dbReference type="AlphaFoldDB" id="A0A8J7GE93"/>
<protein>
    <recommendedName>
        <fullName evidence="2">Ricin B lectin domain-containing protein</fullName>
    </recommendedName>
</protein>
<dbReference type="CDD" id="cd00161">
    <property type="entry name" value="beta-trefoil_Ricin-like"/>
    <property type="match status" value="2"/>
</dbReference>
<keyword evidence="1" id="KW-0732">Signal</keyword>
<dbReference type="RefSeq" id="WP_197003121.1">
    <property type="nucleotide sequence ID" value="NZ_BONS01000001.1"/>
</dbReference>
<feature type="domain" description="Ricin B lectin" evidence="2">
    <location>
        <begin position="177"/>
        <end position="304"/>
    </location>
</feature>
<dbReference type="PROSITE" id="PS50231">
    <property type="entry name" value="RICIN_B_LECTIN"/>
    <property type="match status" value="2"/>
</dbReference>
<reference evidence="3" key="1">
    <citation type="submission" date="2020-11" db="EMBL/GenBank/DDBJ databases">
        <title>Sequencing the genomes of 1000 actinobacteria strains.</title>
        <authorList>
            <person name="Klenk H.-P."/>
        </authorList>
    </citation>
    <scope>NUCLEOTIDE SEQUENCE</scope>
    <source>
        <strain evidence="3">DSM 45356</strain>
    </source>
</reference>
<evidence type="ECO:0000313" key="4">
    <source>
        <dbReference type="Proteomes" id="UP000622552"/>
    </source>
</evidence>
<dbReference type="Gene3D" id="2.80.10.50">
    <property type="match status" value="3"/>
</dbReference>
<organism evidence="3 4">
    <name type="scientific">Longispora fulva</name>
    <dbReference type="NCBI Taxonomy" id="619741"/>
    <lineage>
        <taxon>Bacteria</taxon>
        <taxon>Bacillati</taxon>
        <taxon>Actinomycetota</taxon>
        <taxon>Actinomycetes</taxon>
        <taxon>Micromonosporales</taxon>
        <taxon>Micromonosporaceae</taxon>
        <taxon>Longispora</taxon>
    </lineage>
</organism>
<evidence type="ECO:0000259" key="2">
    <source>
        <dbReference type="Pfam" id="PF00652"/>
    </source>
</evidence>
<feature type="signal peptide" evidence="1">
    <location>
        <begin position="1"/>
        <end position="23"/>
    </location>
</feature>
<gene>
    <name evidence="3" type="ORF">IW245_002285</name>
</gene>
<feature type="chain" id="PRO_5035173082" description="Ricin B lectin domain-containing protein" evidence="1">
    <location>
        <begin position="24"/>
        <end position="305"/>
    </location>
</feature>
<evidence type="ECO:0000313" key="3">
    <source>
        <dbReference type="EMBL" id="MBG6136091.1"/>
    </source>
</evidence>
<dbReference type="SUPFAM" id="SSF50370">
    <property type="entry name" value="Ricin B-like lectins"/>
    <property type="match status" value="2"/>
</dbReference>